<protein>
    <submittedName>
        <fullName evidence="1">SJCHGC09099 protein</fullName>
    </submittedName>
</protein>
<proteinExistence type="evidence at transcript level"/>
<evidence type="ECO:0000313" key="1">
    <source>
        <dbReference type="EMBL" id="AAW27330.1"/>
    </source>
</evidence>
<organism evidence="1">
    <name type="scientific">Schistosoma japonicum</name>
    <name type="common">Blood fluke</name>
    <dbReference type="NCBI Taxonomy" id="6182"/>
    <lineage>
        <taxon>Eukaryota</taxon>
        <taxon>Metazoa</taxon>
        <taxon>Spiralia</taxon>
        <taxon>Lophotrochozoa</taxon>
        <taxon>Platyhelminthes</taxon>
        <taxon>Trematoda</taxon>
        <taxon>Digenea</taxon>
        <taxon>Strigeidida</taxon>
        <taxon>Schistosomatoidea</taxon>
        <taxon>Schistosomatidae</taxon>
        <taxon>Schistosoma</taxon>
    </lineage>
</organism>
<reference evidence="1" key="2">
    <citation type="journal article" date="2006" name="PLoS Pathog.">
        <title>New perspectives on host-parasite interplay by comparative transcriptomic and proteomic analyses of Schistosoma japonicum.</title>
        <authorList>
            <person name="Liu F."/>
            <person name="Lu J."/>
            <person name="Hu W."/>
            <person name="Wang S.Y."/>
            <person name="Cui S.J."/>
            <person name="Chi M."/>
            <person name="Yan Q."/>
            <person name="Wang X.R."/>
            <person name="Song H.D."/>
            <person name="Xu X.N."/>
            <person name="Wang J.J."/>
            <person name="Zhang X.L."/>
            <person name="Zhang X."/>
            <person name="Wang Z.Q."/>
            <person name="Xue C.L."/>
            <person name="Brindley P.J."/>
            <person name="McManus D.P."/>
            <person name="Yang P.Y."/>
            <person name="Feng Z."/>
            <person name="Chen Z."/>
            <person name="Han Z.G."/>
        </authorList>
    </citation>
    <scope>NUCLEOTIDE SEQUENCE</scope>
</reference>
<dbReference type="EMBL" id="AY815598">
    <property type="protein sequence ID" value="AAW27330.1"/>
    <property type="molecule type" value="mRNA"/>
</dbReference>
<sequence length="100" mass="11747">MEWVPGVILRTRGRVIYEVGVSHMKWIRHANHIRPSRCEDGDEVKQSTPLTLNMLLDLNDSSNQQTKAAETRTASFLRKSQRIRRKPNRIKVNPYDKSYR</sequence>
<accession>Q5DA26</accession>
<reference evidence="1" key="1">
    <citation type="submission" date="2004-11" db="EMBL/GenBank/DDBJ databases">
        <title>The full-length cDNA sequences of Schistosoma japonicum genes.</title>
        <authorList>
            <person name="Han Z."/>
        </authorList>
    </citation>
    <scope>NUCLEOTIDE SEQUENCE</scope>
</reference>
<dbReference type="AlphaFoldDB" id="Q5DA26"/>
<name>Q5DA26_SCHJA</name>